<evidence type="ECO:0000256" key="1">
    <source>
        <dbReference type="SAM" id="MobiDB-lite"/>
    </source>
</evidence>
<reference evidence="2 3" key="1">
    <citation type="submission" date="2019-06" db="EMBL/GenBank/DDBJ databases">
        <title>A chromosome-scale genome assembly of the European perch, Perca fluviatilis.</title>
        <authorList>
            <person name="Roques C."/>
            <person name="Zahm M."/>
            <person name="Cabau C."/>
            <person name="Klopp C."/>
            <person name="Bouchez O."/>
            <person name="Donnadieu C."/>
            <person name="Kuhl H."/>
            <person name="Gislard M."/>
            <person name="Guendouz S."/>
            <person name="Journot L."/>
            <person name="Haffray P."/>
            <person name="Bestin A."/>
            <person name="Morvezen R."/>
            <person name="Feron R."/>
            <person name="Wen M."/>
            <person name="Jouanno E."/>
            <person name="Herpin A."/>
            <person name="Schartl M."/>
            <person name="Postlethwait J."/>
            <person name="Schaerlinger B."/>
            <person name="Chardard D."/>
            <person name="Lecocq T."/>
            <person name="Poncet C."/>
            <person name="Jaffrelo L."/>
            <person name="Lampietro C."/>
            <person name="Guiguen Y."/>
        </authorList>
    </citation>
    <scope>NUCLEOTIDE SEQUENCE [LARGE SCALE GENOMIC DNA]</scope>
    <source>
        <tissue evidence="2">Blood</tissue>
    </source>
</reference>
<sequence>MELVNFICYRTSRFGPTHSFLHQDRGHVSPSRPPPLPFKPPFSGLRAAVTAAPHRALRRELRESETEARTCGTAGPRRGEVSPVRHADLRATGAVCWEQRNPGSGAGKGGGGSRTDTSPAERKHLLLLRRGKEECETGTAETLKLRLFLCRQLCPTLEPVPQENSVVSVRRWDRPLWLTLPWVTGDSMVWLAPPSAPPAPAC</sequence>
<accession>A0A6A5EB50</accession>
<evidence type="ECO:0000313" key="3">
    <source>
        <dbReference type="Proteomes" id="UP000465112"/>
    </source>
</evidence>
<feature type="region of interest" description="Disordered" evidence="1">
    <location>
        <begin position="59"/>
        <end position="80"/>
    </location>
</feature>
<keyword evidence="3" id="KW-1185">Reference proteome</keyword>
<feature type="compositionally biased region" description="Basic and acidic residues" evidence="1">
    <location>
        <begin position="59"/>
        <end position="68"/>
    </location>
</feature>
<gene>
    <name evidence="2" type="ORF">PFLUV_G00094400</name>
</gene>
<organism evidence="2 3">
    <name type="scientific">Perca fluviatilis</name>
    <name type="common">European perch</name>
    <dbReference type="NCBI Taxonomy" id="8168"/>
    <lineage>
        <taxon>Eukaryota</taxon>
        <taxon>Metazoa</taxon>
        <taxon>Chordata</taxon>
        <taxon>Craniata</taxon>
        <taxon>Vertebrata</taxon>
        <taxon>Euteleostomi</taxon>
        <taxon>Actinopterygii</taxon>
        <taxon>Neopterygii</taxon>
        <taxon>Teleostei</taxon>
        <taxon>Neoteleostei</taxon>
        <taxon>Acanthomorphata</taxon>
        <taxon>Eupercaria</taxon>
        <taxon>Perciformes</taxon>
        <taxon>Percoidei</taxon>
        <taxon>Percidae</taxon>
        <taxon>Percinae</taxon>
        <taxon>Perca</taxon>
    </lineage>
</organism>
<feature type="compositionally biased region" description="Gly residues" evidence="1">
    <location>
        <begin position="104"/>
        <end position="113"/>
    </location>
</feature>
<dbReference type="EMBL" id="VHII01000008">
    <property type="protein sequence ID" value="KAF1386397.1"/>
    <property type="molecule type" value="Genomic_DNA"/>
</dbReference>
<name>A0A6A5EB50_PERFL</name>
<dbReference type="Proteomes" id="UP000465112">
    <property type="component" value="Chromosome 8"/>
</dbReference>
<feature type="region of interest" description="Disordered" evidence="1">
    <location>
        <begin position="98"/>
        <end position="119"/>
    </location>
</feature>
<evidence type="ECO:0000313" key="2">
    <source>
        <dbReference type="EMBL" id="KAF1386397.1"/>
    </source>
</evidence>
<comment type="caution">
    <text evidence="2">The sequence shown here is derived from an EMBL/GenBank/DDBJ whole genome shotgun (WGS) entry which is preliminary data.</text>
</comment>
<protein>
    <submittedName>
        <fullName evidence="2">Uncharacterized protein</fullName>
    </submittedName>
</protein>
<dbReference type="AlphaFoldDB" id="A0A6A5EB50"/>
<proteinExistence type="predicted"/>